<evidence type="ECO:0000313" key="3">
    <source>
        <dbReference type="Proteomes" id="UP000054735"/>
    </source>
</evidence>
<evidence type="ECO:0000313" key="4">
    <source>
        <dbReference type="Proteomes" id="UP000255066"/>
    </source>
</evidence>
<dbReference type="AlphaFoldDB" id="A0A378IB84"/>
<dbReference type="Proteomes" id="UP000255066">
    <property type="component" value="Unassembled WGS sequence"/>
</dbReference>
<dbReference type="EMBL" id="UGNW01000001">
    <property type="protein sequence ID" value="STX32042.1"/>
    <property type="molecule type" value="Genomic_DNA"/>
</dbReference>
<name>A0A378IB84_9GAMM</name>
<sequence length="56" mass="6169">MVQTVANPEFLRHRPITIYTSLKTVSSQLLLSSACVSEGSKRLIENLDPADNKPQA</sequence>
<evidence type="ECO:0000313" key="2">
    <source>
        <dbReference type="EMBL" id="STX32042.1"/>
    </source>
</evidence>
<gene>
    <name evidence="1" type="ORF">Lbir_3026</name>
    <name evidence="2" type="ORF">NCTC12437_01820</name>
</gene>
<keyword evidence="3" id="KW-1185">Reference proteome</keyword>
<protein>
    <submittedName>
        <fullName evidence="2">Uncharacterized protein</fullName>
    </submittedName>
</protein>
<reference evidence="1 3" key="1">
    <citation type="submission" date="2015-11" db="EMBL/GenBank/DDBJ databases">
        <title>Genomic analysis of 38 Legionella species identifies large and diverse effector repertoires.</title>
        <authorList>
            <person name="Burstein D."/>
            <person name="Amaro F."/>
            <person name="Zusman T."/>
            <person name="Lifshitz Z."/>
            <person name="Cohen O."/>
            <person name="Gilbert J.A."/>
            <person name="Pupko T."/>
            <person name="Shuman H.A."/>
            <person name="Segal G."/>
        </authorList>
    </citation>
    <scope>NUCLEOTIDE SEQUENCE [LARGE SCALE GENOMIC DNA]</scope>
    <source>
        <strain evidence="1 3">CDC#1407-AL-14</strain>
    </source>
</reference>
<dbReference type="Proteomes" id="UP000054735">
    <property type="component" value="Unassembled WGS sequence"/>
</dbReference>
<reference evidence="2 4" key="2">
    <citation type="submission" date="2018-06" db="EMBL/GenBank/DDBJ databases">
        <authorList>
            <consortium name="Pathogen Informatics"/>
            <person name="Doyle S."/>
        </authorList>
    </citation>
    <scope>NUCLEOTIDE SEQUENCE [LARGE SCALE GENOMIC DNA]</scope>
    <source>
        <strain evidence="2 4">NCTC12437</strain>
    </source>
</reference>
<proteinExistence type="predicted"/>
<evidence type="ECO:0000313" key="1">
    <source>
        <dbReference type="EMBL" id="KTC67778.1"/>
    </source>
</evidence>
<organism evidence="2 4">
    <name type="scientific">Legionella birminghamensis</name>
    <dbReference type="NCBI Taxonomy" id="28083"/>
    <lineage>
        <taxon>Bacteria</taxon>
        <taxon>Pseudomonadati</taxon>
        <taxon>Pseudomonadota</taxon>
        <taxon>Gammaproteobacteria</taxon>
        <taxon>Legionellales</taxon>
        <taxon>Legionellaceae</taxon>
        <taxon>Legionella</taxon>
    </lineage>
</organism>
<accession>A0A378IB84</accession>
<dbReference type="EMBL" id="LNXT01000049">
    <property type="protein sequence ID" value="KTC67778.1"/>
    <property type="molecule type" value="Genomic_DNA"/>
</dbReference>